<proteinExistence type="predicted"/>
<feature type="transmembrane region" description="Helical" evidence="1">
    <location>
        <begin position="252"/>
        <end position="273"/>
    </location>
</feature>
<accession>A0A2D1U4F3</accession>
<sequence>MVYLEQQSGYLSQFADSQIAPLLNEILKQEVGEFSDDIHNAGDLALNLLICLKSNDDQNALKYYTIFNKRQPTKDSHWIYDNYVLFAIVCTVRKFNFDTQWIRNVISISYNGADSINKRIKDTFRNILAENYNAKGDFHQVSLVYQYLANDGHYQNEAINKMFHHLWLKSFPFFEEDFLNVLSIKAIEIAFSKKALLTDREFYYLNGFVPSFNARADLFAKIFSRLIIIGLIALVFYVIWKLNNSEKDYPLTVKMIVFLSSFSGVGVFAIWGWKGNFASFFRTFINKLFNYNEQR</sequence>
<evidence type="ECO:0000313" key="3">
    <source>
        <dbReference type="Proteomes" id="UP000223749"/>
    </source>
</evidence>
<evidence type="ECO:0000256" key="1">
    <source>
        <dbReference type="SAM" id="Phobius"/>
    </source>
</evidence>
<feature type="transmembrane region" description="Helical" evidence="1">
    <location>
        <begin position="222"/>
        <end position="240"/>
    </location>
</feature>
<dbReference type="AlphaFoldDB" id="A0A2D1U4F3"/>
<reference evidence="2 3" key="1">
    <citation type="submission" date="2017-10" db="EMBL/GenBank/DDBJ databases">
        <title>Whole genome of Pedobacter ginsengisoli T01R-27 isolated from tomato rhizosphere.</title>
        <authorList>
            <person name="Weon H.-Y."/>
            <person name="Lee S.A."/>
            <person name="Sang M.K."/>
            <person name="Song J."/>
        </authorList>
    </citation>
    <scope>NUCLEOTIDE SEQUENCE [LARGE SCALE GENOMIC DNA]</scope>
    <source>
        <strain evidence="2 3">T01R-27</strain>
    </source>
</reference>
<organism evidence="2 3">
    <name type="scientific">Pedobacter ginsengisoli</name>
    <dbReference type="NCBI Taxonomy" id="363852"/>
    <lineage>
        <taxon>Bacteria</taxon>
        <taxon>Pseudomonadati</taxon>
        <taxon>Bacteroidota</taxon>
        <taxon>Sphingobacteriia</taxon>
        <taxon>Sphingobacteriales</taxon>
        <taxon>Sphingobacteriaceae</taxon>
        <taxon>Pedobacter</taxon>
    </lineage>
</organism>
<keyword evidence="1" id="KW-0472">Membrane</keyword>
<name>A0A2D1U4F3_9SPHI</name>
<keyword evidence="1" id="KW-0812">Transmembrane</keyword>
<dbReference type="Proteomes" id="UP000223749">
    <property type="component" value="Chromosome"/>
</dbReference>
<dbReference type="EMBL" id="CP024091">
    <property type="protein sequence ID" value="ATP56487.1"/>
    <property type="molecule type" value="Genomic_DNA"/>
</dbReference>
<keyword evidence="3" id="KW-1185">Reference proteome</keyword>
<keyword evidence="1" id="KW-1133">Transmembrane helix</keyword>
<evidence type="ECO:0000313" key="2">
    <source>
        <dbReference type="EMBL" id="ATP56487.1"/>
    </source>
</evidence>
<dbReference type="KEGG" id="pgs:CPT03_08380"/>
<dbReference type="OrthoDB" id="883901at2"/>
<gene>
    <name evidence="2" type="ORF">CPT03_08380</name>
</gene>
<dbReference type="RefSeq" id="WP_099438429.1">
    <property type="nucleotide sequence ID" value="NZ_CP024091.1"/>
</dbReference>
<protein>
    <submittedName>
        <fullName evidence="2">Uncharacterized protein</fullName>
    </submittedName>
</protein>